<feature type="region of interest" description="Disordered" evidence="1">
    <location>
        <begin position="1"/>
        <end position="20"/>
    </location>
</feature>
<dbReference type="InterPro" id="IPR012292">
    <property type="entry name" value="Globin/Proto"/>
</dbReference>
<dbReference type="SMR" id="A0A0A1XK17"/>
<evidence type="ECO:0000313" key="2">
    <source>
        <dbReference type="EMBL" id="JAD11331.1"/>
    </source>
</evidence>
<reference evidence="2" key="1">
    <citation type="submission" date="2014-11" db="EMBL/GenBank/DDBJ databases">
        <authorList>
            <person name="Geib S."/>
        </authorList>
    </citation>
    <scope>NUCLEOTIDE SEQUENCE</scope>
</reference>
<protein>
    <submittedName>
        <fullName evidence="2">Myoglobin</fullName>
    </submittedName>
</protein>
<dbReference type="GO" id="GO:0019825">
    <property type="term" value="F:oxygen binding"/>
    <property type="evidence" value="ECO:0007669"/>
    <property type="project" value="InterPro"/>
</dbReference>
<sequence>MKSSSLRHSKGKSLVSRRSSPIHDTFDHGLSNLELVALQKAWRMLEPKLRKLSTDIIMDLYSEHYEIMDKFRDEDGKLCNYELINHSIWLLHLYGSIINNKVDPFKTKKILEPLIEKLKMYSMDVNSVNLQLDCTKKYIFSELRNSISPTSVEAFSKLNQTIVKYVHKKLN</sequence>
<gene>
    <name evidence="2" type="primary">MB</name>
    <name evidence="2" type="ORF">g.12069</name>
</gene>
<dbReference type="AlphaFoldDB" id="A0A0A1XK17"/>
<name>A0A0A1XK17_ZEUCU</name>
<dbReference type="InterPro" id="IPR009050">
    <property type="entry name" value="Globin-like_sf"/>
</dbReference>
<proteinExistence type="predicted"/>
<organism evidence="2">
    <name type="scientific">Zeugodacus cucurbitae</name>
    <name type="common">Melon fruit fly</name>
    <name type="synonym">Bactrocera cucurbitae</name>
    <dbReference type="NCBI Taxonomy" id="28588"/>
    <lineage>
        <taxon>Eukaryota</taxon>
        <taxon>Metazoa</taxon>
        <taxon>Ecdysozoa</taxon>
        <taxon>Arthropoda</taxon>
        <taxon>Hexapoda</taxon>
        <taxon>Insecta</taxon>
        <taxon>Pterygota</taxon>
        <taxon>Neoptera</taxon>
        <taxon>Endopterygota</taxon>
        <taxon>Diptera</taxon>
        <taxon>Brachycera</taxon>
        <taxon>Muscomorpha</taxon>
        <taxon>Tephritoidea</taxon>
        <taxon>Tephritidae</taxon>
        <taxon>Zeugodacus</taxon>
        <taxon>Zeugodacus</taxon>
    </lineage>
</organism>
<reference evidence="2" key="2">
    <citation type="journal article" date="2015" name="Gigascience">
        <title>Reconstructing a comprehensive transcriptome assembly of a white-pupal translocated strain of the pest fruit fly Bactrocera cucurbitae.</title>
        <authorList>
            <person name="Sim S.B."/>
            <person name="Calla B."/>
            <person name="Hall B."/>
            <person name="DeRego T."/>
            <person name="Geib S.M."/>
        </authorList>
    </citation>
    <scope>NUCLEOTIDE SEQUENCE</scope>
</reference>
<feature type="compositionally biased region" description="Basic residues" evidence="1">
    <location>
        <begin position="1"/>
        <end position="11"/>
    </location>
</feature>
<accession>A0A0A1XK17</accession>
<dbReference type="SUPFAM" id="SSF46458">
    <property type="entry name" value="Globin-like"/>
    <property type="match status" value="1"/>
</dbReference>
<dbReference type="Gene3D" id="1.10.490.10">
    <property type="entry name" value="Globins"/>
    <property type="match status" value="1"/>
</dbReference>
<dbReference type="EMBL" id="GBXI01002961">
    <property type="protein sequence ID" value="JAD11331.1"/>
    <property type="molecule type" value="Transcribed_RNA"/>
</dbReference>
<evidence type="ECO:0000256" key="1">
    <source>
        <dbReference type="SAM" id="MobiDB-lite"/>
    </source>
</evidence>
<dbReference type="GO" id="GO:0020037">
    <property type="term" value="F:heme binding"/>
    <property type="evidence" value="ECO:0007669"/>
    <property type="project" value="InterPro"/>
</dbReference>